<reference evidence="2 3" key="1">
    <citation type="submission" date="2023-07" db="EMBL/GenBank/DDBJ databases">
        <title>Sequencing the genomes of 1000 actinobacteria strains.</title>
        <authorList>
            <person name="Klenk H.-P."/>
        </authorList>
    </citation>
    <scope>NUCLEOTIDE SEQUENCE [LARGE SCALE GENOMIC DNA]</scope>
    <source>
        <strain evidence="2 3">DSM 44709</strain>
    </source>
</reference>
<dbReference type="EMBL" id="JAUSUZ010000001">
    <property type="protein sequence ID" value="MDQ0364877.1"/>
    <property type="molecule type" value="Genomic_DNA"/>
</dbReference>
<keyword evidence="3" id="KW-1185">Reference proteome</keyword>
<feature type="region of interest" description="Disordered" evidence="1">
    <location>
        <begin position="96"/>
        <end position="143"/>
    </location>
</feature>
<sequence length="143" mass="15388">MRFDHGWDGPEKWRGRQLPRRGGLPFPAPEAGPEAPARLAQLLAASDLDAASLSDYHPGLLDEARRFAVDLGRPGVPSPRGAAAAALVVAAEISEGASSWTRSGGSRCTTRRRPARSWRCGRRRSPTTRSSRRSRSSAARCTG</sequence>
<gene>
    <name evidence="2" type="ORF">J2S42_001546</name>
</gene>
<feature type="compositionally biased region" description="Basic residues" evidence="1">
    <location>
        <begin position="109"/>
        <end position="135"/>
    </location>
</feature>
<protein>
    <submittedName>
        <fullName evidence="2">Uncharacterized protein</fullName>
    </submittedName>
</protein>
<dbReference type="RefSeq" id="WP_307236713.1">
    <property type="nucleotide sequence ID" value="NZ_JAUSUZ010000001.1"/>
</dbReference>
<comment type="caution">
    <text evidence="2">The sequence shown here is derived from an EMBL/GenBank/DDBJ whole genome shotgun (WGS) entry which is preliminary data.</text>
</comment>
<organism evidence="2 3">
    <name type="scientific">Catenuloplanes indicus</name>
    <dbReference type="NCBI Taxonomy" id="137267"/>
    <lineage>
        <taxon>Bacteria</taxon>
        <taxon>Bacillati</taxon>
        <taxon>Actinomycetota</taxon>
        <taxon>Actinomycetes</taxon>
        <taxon>Micromonosporales</taxon>
        <taxon>Micromonosporaceae</taxon>
        <taxon>Catenuloplanes</taxon>
    </lineage>
</organism>
<feature type="compositionally biased region" description="Basic and acidic residues" evidence="1">
    <location>
        <begin position="1"/>
        <end position="14"/>
    </location>
</feature>
<name>A0AAE4AWD3_9ACTN</name>
<evidence type="ECO:0000313" key="3">
    <source>
        <dbReference type="Proteomes" id="UP001240236"/>
    </source>
</evidence>
<feature type="region of interest" description="Disordered" evidence="1">
    <location>
        <begin position="1"/>
        <end position="33"/>
    </location>
</feature>
<evidence type="ECO:0000256" key="1">
    <source>
        <dbReference type="SAM" id="MobiDB-lite"/>
    </source>
</evidence>
<feature type="compositionally biased region" description="Low complexity" evidence="1">
    <location>
        <begin position="20"/>
        <end position="33"/>
    </location>
</feature>
<dbReference type="Proteomes" id="UP001240236">
    <property type="component" value="Unassembled WGS sequence"/>
</dbReference>
<evidence type="ECO:0000313" key="2">
    <source>
        <dbReference type="EMBL" id="MDQ0364877.1"/>
    </source>
</evidence>
<feature type="compositionally biased region" description="Low complexity" evidence="1">
    <location>
        <begin position="98"/>
        <end position="108"/>
    </location>
</feature>
<dbReference type="AlphaFoldDB" id="A0AAE4AWD3"/>
<accession>A0AAE4AWD3</accession>
<proteinExistence type="predicted"/>